<evidence type="ECO:0000259" key="3">
    <source>
        <dbReference type="Pfam" id="PF03959"/>
    </source>
</evidence>
<comment type="caution">
    <text evidence="4">The sequence shown here is derived from an EMBL/GenBank/DDBJ whole genome shotgun (WGS) entry which is preliminary data.</text>
</comment>
<feature type="domain" description="Serine hydrolase" evidence="3">
    <location>
        <begin position="142"/>
        <end position="199"/>
    </location>
</feature>
<dbReference type="Proteomes" id="UP000298061">
    <property type="component" value="Unassembled WGS sequence"/>
</dbReference>
<dbReference type="AlphaFoldDB" id="A0A4Y9ZSR1"/>
<feature type="region of interest" description="Disordered" evidence="2">
    <location>
        <begin position="215"/>
        <end position="235"/>
    </location>
</feature>
<dbReference type="SUPFAM" id="SSF53474">
    <property type="entry name" value="alpha/beta-Hydrolases"/>
    <property type="match status" value="1"/>
</dbReference>
<organism evidence="4 5">
    <name type="scientific">Hericium alpestre</name>
    <dbReference type="NCBI Taxonomy" id="135208"/>
    <lineage>
        <taxon>Eukaryota</taxon>
        <taxon>Fungi</taxon>
        <taxon>Dikarya</taxon>
        <taxon>Basidiomycota</taxon>
        <taxon>Agaricomycotina</taxon>
        <taxon>Agaricomycetes</taxon>
        <taxon>Russulales</taxon>
        <taxon>Hericiaceae</taxon>
        <taxon>Hericium</taxon>
    </lineage>
</organism>
<evidence type="ECO:0000256" key="2">
    <source>
        <dbReference type="SAM" id="MobiDB-lite"/>
    </source>
</evidence>
<gene>
    <name evidence="4" type="ORF">EWM64_g7162</name>
</gene>
<dbReference type="GO" id="GO:0005737">
    <property type="term" value="C:cytoplasm"/>
    <property type="evidence" value="ECO:0007669"/>
    <property type="project" value="TreeGrafter"/>
</dbReference>
<dbReference type="STRING" id="135208.A0A4Y9ZSR1"/>
<evidence type="ECO:0000313" key="4">
    <source>
        <dbReference type="EMBL" id="TFY76851.1"/>
    </source>
</evidence>
<reference evidence="4 5" key="1">
    <citation type="submission" date="2019-02" db="EMBL/GenBank/DDBJ databases">
        <title>Genome sequencing of the rare red list fungi Hericium alpestre (H. flagellum).</title>
        <authorList>
            <person name="Buettner E."/>
            <person name="Kellner H."/>
        </authorList>
    </citation>
    <scope>NUCLEOTIDE SEQUENCE [LARGE SCALE GENOMIC DNA]</scope>
    <source>
        <strain evidence="4 5">DSM 108284</strain>
    </source>
</reference>
<name>A0A4Y9ZSR1_9AGAM</name>
<dbReference type="PANTHER" id="PTHR48070:SF6">
    <property type="entry name" value="ESTERASE OVCA2"/>
    <property type="match status" value="1"/>
</dbReference>
<dbReference type="InterPro" id="IPR005645">
    <property type="entry name" value="FSH-like_dom"/>
</dbReference>
<dbReference type="PANTHER" id="PTHR48070">
    <property type="entry name" value="ESTERASE OVCA2"/>
    <property type="match status" value="1"/>
</dbReference>
<evidence type="ECO:0000313" key="5">
    <source>
        <dbReference type="Proteomes" id="UP000298061"/>
    </source>
</evidence>
<dbReference type="GO" id="GO:0016787">
    <property type="term" value="F:hydrolase activity"/>
    <property type="evidence" value="ECO:0007669"/>
    <property type="project" value="UniProtKB-KW"/>
</dbReference>
<sequence length="235" mass="25080">MSAPVPRILMLHGYTQNADIFRKRLSALRKTCGKNLEFVFVDAPIVLHPADLAETFGTTVEDTSNLAALGAGEASAETDDPLLTPRGWWKTDVTGSKTTGMEESLEFFKGLLKDQHFDAVFGFSQGAAMGAILAALPSGSIAESLFAQPYTTPTLHVVGKNDIVVIPERSQSLLDVSENKRVEYHDGGHFVPSKASWRNFLKAWLLDPSGDVPSPGLPAASQSVSGTTTPAVAAP</sequence>
<dbReference type="InterPro" id="IPR050593">
    <property type="entry name" value="LovG"/>
</dbReference>
<feature type="domain" description="Serine hydrolase" evidence="3">
    <location>
        <begin position="5"/>
        <end position="136"/>
    </location>
</feature>
<dbReference type="GO" id="GO:0005634">
    <property type="term" value="C:nucleus"/>
    <property type="evidence" value="ECO:0007669"/>
    <property type="project" value="TreeGrafter"/>
</dbReference>
<protein>
    <recommendedName>
        <fullName evidence="3">Serine hydrolase domain-containing protein</fullName>
    </recommendedName>
</protein>
<dbReference type="OrthoDB" id="2094269at2759"/>
<dbReference type="Gene3D" id="3.40.50.1820">
    <property type="entry name" value="alpha/beta hydrolase"/>
    <property type="match status" value="1"/>
</dbReference>
<dbReference type="Pfam" id="PF03959">
    <property type="entry name" value="FSH1"/>
    <property type="match status" value="2"/>
</dbReference>
<keyword evidence="5" id="KW-1185">Reference proteome</keyword>
<dbReference type="EMBL" id="SFCI01001071">
    <property type="protein sequence ID" value="TFY76851.1"/>
    <property type="molecule type" value="Genomic_DNA"/>
</dbReference>
<evidence type="ECO:0000256" key="1">
    <source>
        <dbReference type="ARBA" id="ARBA00022801"/>
    </source>
</evidence>
<proteinExistence type="predicted"/>
<dbReference type="InterPro" id="IPR029058">
    <property type="entry name" value="AB_hydrolase_fold"/>
</dbReference>
<feature type="compositionally biased region" description="Polar residues" evidence="2">
    <location>
        <begin position="220"/>
        <end position="235"/>
    </location>
</feature>
<accession>A0A4Y9ZSR1</accession>
<keyword evidence="1" id="KW-0378">Hydrolase</keyword>